<accession>A0ABM3MRP1</accession>
<dbReference type="Pfam" id="PF02958">
    <property type="entry name" value="EcKL"/>
    <property type="match status" value="1"/>
</dbReference>
<organism evidence="2 3">
    <name type="scientific">Galleria mellonella</name>
    <name type="common">Greater wax moth</name>
    <dbReference type="NCBI Taxonomy" id="7137"/>
    <lineage>
        <taxon>Eukaryota</taxon>
        <taxon>Metazoa</taxon>
        <taxon>Ecdysozoa</taxon>
        <taxon>Arthropoda</taxon>
        <taxon>Hexapoda</taxon>
        <taxon>Insecta</taxon>
        <taxon>Pterygota</taxon>
        <taxon>Neoptera</taxon>
        <taxon>Endopterygota</taxon>
        <taxon>Lepidoptera</taxon>
        <taxon>Glossata</taxon>
        <taxon>Ditrysia</taxon>
        <taxon>Pyraloidea</taxon>
        <taxon>Pyralidae</taxon>
        <taxon>Galleriinae</taxon>
        <taxon>Galleria</taxon>
    </lineage>
</organism>
<feature type="domain" description="CHK kinase-like" evidence="1">
    <location>
        <begin position="1"/>
        <end position="131"/>
    </location>
</feature>
<dbReference type="PANTHER" id="PTHR11012:SF30">
    <property type="entry name" value="PROTEIN KINASE-LIKE DOMAIN-CONTAINING"/>
    <property type="match status" value="1"/>
</dbReference>
<evidence type="ECO:0000313" key="3">
    <source>
        <dbReference type="RefSeq" id="XP_052754017.1"/>
    </source>
</evidence>
<dbReference type="InterPro" id="IPR011009">
    <property type="entry name" value="Kinase-like_dom_sf"/>
</dbReference>
<evidence type="ECO:0000313" key="2">
    <source>
        <dbReference type="Proteomes" id="UP001652740"/>
    </source>
</evidence>
<dbReference type="InterPro" id="IPR004119">
    <property type="entry name" value="EcKL"/>
</dbReference>
<proteinExistence type="predicted"/>
<evidence type="ECO:0000259" key="1">
    <source>
        <dbReference type="SMART" id="SM00587"/>
    </source>
</evidence>
<sequence>MSQITENYINNVINLIISDLNLVECHYSQIKFESIAQNYFGVLIPVILTGKNGENEVTLDIVLKIAPTDERFREKKPVAACLIDYQTVRMSSPAYDTLFFIITSTQSELRHKHYQELLDIYYQTFNKVLKEVGLDSHTLYSKKMLYDDLKIVAPACFIVANTALWLSNGLQQEGHVRSKNIWTTDEEKEMAVNKYKSVIKNILDDFVSYGYFSL</sequence>
<name>A0ABM3MRP1_GALME</name>
<dbReference type="PANTHER" id="PTHR11012">
    <property type="entry name" value="PROTEIN KINASE-LIKE DOMAIN-CONTAINING"/>
    <property type="match status" value="1"/>
</dbReference>
<dbReference type="RefSeq" id="XP_052754017.1">
    <property type="nucleotide sequence ID" value="XM_052898057.1"/>
</dbReference>
<dbReference type="GeneID" id="113520372"/>
<keyword evidence="2" id="KW-1185">Reference proteome</keyword>
<dbReference type="Proteomes" id="UP001652740">
    <property type="component" value="Unplaced"/>
</dbReference>
<dbReference type="InterPro" id="IPR015897">
    <property type="entry name" value="CHK_kinase-like"/>
</dbReference>
<dbReference type="SMART" id="SM00587">
    <property type="entry name" value="CHK"/>
    <property type="match status" value="1"/>
</dbReference>
<gene>
    <name evidence="3" type="primary">LOC113520372</name>
</gene>
<dbReference type="SUPFAM" id="SSF56112">
    <property type="entry name" value="Protein kinase-like (PK-like)"/>
    <property type="match status" value="1"/>
</dbReference>
<protein>
    <submittedName>
        <fullName evidence="3">Uncharacterized protein LOC113520372</fullName>
    </submittedName>
</protein>
<reference evidence="3" key="1">
    <citation type="submission" date="2025-08" db="UniProtKB">
        <authorList>
            <consortium name="RefSeq"/>
        </authorList>
    </citation>
    <scope>IDENTIFICATION</scope>
    <source>
        <tissue evidence="3">Whole larvae</tissue>
    </source>
</reference>